<dbReference type="Proteomes" id="UP000827092">
    <property type="component" value="Unassembled WGS sequence"/>
</dbReference>
<proteinExistence type="predicted"/>
<sequence>MIFKSSPKLPSPGPQKEEKGCHPGKKKPALPKGAKKKPQGQAQEESPPPRPLLGRNFMPEGDVSPNRGLFPKTPIGKG</sequence>
<dbReference type="EMBL" id="JAFNEN010006710">
    <property type="protein sequence ID" value="KAG8155754.1"/>
    <property type="molecule type" value="Genomic_DNA"/>
</dbReference>
<reference evidence="2 3" key="1">
    <citation type="journal article" date="2022" name="Nat. Ecol. Evol.">
        <title>A masculinizing supergene underlies an exaggerated male reproductive morph in a spider.</title>
        <authorList>
            <person name="Hendrickx F."/>
            <person name="De Corte Z."/>
            <person name="Sonet G."/>
            <person name="Van Belleghem S.M."/>
            <person name="Kostlbacher S."/>
            <person name="Vangestel C."/>
        </authorList>
    </citation>
    <scope>NUCLEOTIDE SEQUENCE [LARGE SCALE GENOMIC DNA]</scope>
    <source>
        <strain evidence="2">W744_W776</strain>
    </source>
</reference>
<accession>A0AAV6TCW8</accession>
<feature type="region of interest" description="Disordered" evidence="1">
    <location>
        <begin position="1"/>
        <end position="78"/>
    </location>
</feature>
<name>A0AAV6TCW8_9ARAC</name>
<feature type="compositionally biased region" description="Basic residues" evidence="1">
    <location>
        <begin position="22"/>
        <end position="38"/>
    </location>
</feature>
<keyword evidence="3" id="KW-1185">Reference proteome</keyword>
<evidence type="ECO:0000313" key="2">
    <source>
        <dbReference type="EMBL" id="KAG8155754.1"/>
    </source>
</evidence>
<gene>
    <name evidence="2" type="ORF">JTE90_000424</name>
</gene>
<protein>
    <submittedName>
        <fullName evidence="2">Uncharacterized protein</fullName>
    </submittedName>
</protein>
<evidence type="ECO:0000256" key="1">
    <source>
        <dbReference type="SAM" id="MobiDB-lite"/>
    </source>
</evidence>
<organism evidence="2 3">
    <name type="scientific">Oedothorax gibbosus</name>
    <dbReference type="NCBI Taxonomy" id="931172"/>
    <lineage>
        <taxon>Eukaryota</taxon>
        <taxon>Metazoa</taxon>
        <taxon>Ecdysozoa</taxon>
        <taxon>Arthropoda</taxon>
        <taxon>Chelicerata</taxon>
        <taxon>Arachnida</taxon>
        <taxon>Araneae</taxon>
        <taxon>Araneomorphae</taxon>
        <taxon>Entelegynae</taxon>
        <taxon>Araneoidea</taxon>
        <taxon>Linyphiidae</taxon>
        <taxon>Erigoninae</taxon>
        <taxon>Oedothorax</taxon>
    </lineage>
</organism>
<evidence type="ECO:0000313" key="3">
    <source>
        <dbReference type="Proteomes" id="UP000827092"/>
    </source>
</evidence>
<comment type="caution">
    <text evidence="2">The sequence shown here is derived from an EMBL/GenBank/DDBJ whole genome shotgun (WGS) entry which is preliminary data.</text>
</comment>
<dbReference type="AlphaFoldDB" id="A0AAV6TCW8"/>
<feature type="non-terminal residue" evidence="2">
    <location>
        <position position="78"/>
    </location>
</feature>